<keyword evidence="2" id="KW-1185">Reference proteome</keyword>
<gene>
    <name evidence="1" type="ORF">K1T71_012262</name>
</gene>
<evidence type="ECO:0000313" key="1">
    <source>
        <dbReference type="EMBL" id="KAJ0172289.1"/>
    </source>
</evidence>
<accession>A0ACC1CL18</accession>
<protein>
    <submittedName>
        <fullName evidence="1">Uncharacterized protein</fullName>
    </submittedName>
</protein>
<comment type="caution">
    <text evidence="1">The sequence shown here is derived from an EMBL/GenBank/DDBJ whole genome shotgun (WGS) entry which is preliminary data.</text>
</comment>
<sequence length="1260" mass="142037">MAPMMLYLFIVAPIILSANADRALDTKTLRSVFGVAQDYKPSGILPDASTQVVAVTPSNATLVDPDYWDVDDFAPAELNYDPFDWIFTTRVAMLSQGNFLLSPLGLKLALAILAEAATGPTQNEITSVLGLDLDRHVARAKFSRIIESLKKESPEYILNLGSRVYVGNNAVVRQRYAAIAQGFYKTEMKSANFHNPDAAAREINEWVNNVTQGRIPKLVTPDDVNGLVVMILNALYFKGTWRRQFATNETKDGIFYVSPDVQKPVQFMHVKDKFFFKDSAKFDAKILRMPYRGNKFAMYVIVPNAILGIPRILASLSDLRDELNTLDEYYVNVAIPKFKFEFTSHLEEIMRELGIRTVFGETASLPGIARGQSIGQTLKVSKITQVSGIELNELGSTVYSATEVGIINKFGEESDITHEFIANKQFIFFIQDESTRQVMTLIGDYPNTPHKSAPNNSISFTCLQTLESQIMGDASKAPNSRLNFFDIDLLRYTVEEKKGNVMVSPLTIRNILAMLLEGAGGNTAEEIKHSLRLSSMKEDQKNELMFYINGLHELTGSAEDVLENFHALFINKNLRIKKEYETIVNNGYKSEIMKVDFKSPIAVQFINNWVQKKTKEPIPALIQHNEIEPTAEVVIANTMYFKSPWKYTFQLRNNSFCFYNYNEACVKVSLMKLHAVVNYAYVPILRAHVVELPYQNERYSMILLVPENGNVVTSLIKDLPFMPLPQILDLMEPTEIRLSMPKFTVNYGADMTASLKHIGLKTLFEPIANLSGMFEGTTSHITAIYHKVYMDVDENGKYISLPSVIPLAYNGVKLKVDRPFLFFIRDNKLGIVFFEGKIENLVDSNNVPVEPQAQNYNPLPQLHIVRVAAEIPSNDTLSANSNDYSFDWNLTTRVAMLSQENFLLSPLGLKFTLAVIAEAAVGETMNEIISVLGFNSKSHVRAKLSHIIELLRRHFAGNVLNPGSIIYVNNSTVIRQRTTAIAHYFYGTGIESMNFSNPEIAARQINSDVNNITQGKISKLFAPDNINGLVILIVNAPYFGGTWQRQFSTYETTVGPFYVSPNLNKYVPFMRAKDKFFLSYSTKFDAKILRMPYEGKNFAMYVVSPNSLTGIPRIVTSLSDLRDEFYYLDEYIVEVTLPKFEFEYTSHLKEILKDLGMRTVFEDSASLPGIYRNSLTGQKLSKITQVSKIEINEFGTTVSSSIERGQVVNVGDKHREESDTPHKFIANRPFIFLIIDEAIKEVLFTGRVSDPLLQAGVLEF</sequence>
<reference evidence="1 2" key="1">
    <citation type="journal article" date="2021" name="Front. Genet.">
        <title>Chromosome-Level Genome Assembly Reveals Significant Gene Expansion in the Toll and IMD Signaling Pathways of Dendrolimus kikuchii.</title>
        <authorList>
            <person name="Zhou J."/>
            <person name="Wu P."/>
            <person name="Xiong Z."/>
            <person name="Liu N."/>
            <person name="Zhao N."/>
            <person name="Ji M."/>
            <person name="Qiu Y."/>
            <person name="Yang B."/>
        </authorList>
    </citation>
    <scope>NUCLEOTIDE SEQUENCE [LARGE SCALE GENOMIC DNA]</scope>
    <source>
        <strain evidence="1">Ann1</strain>
    </source>
</reference>
<dbReference type="EMBL" id="CM034408">
    <property type="protein sequence ID" value="KAJ0172289.1"/>
    <property type="molecule type" value="Genomic_DNA"/>
</dbReference>
<organism evidence="1 2">
    <name type="scientific">Dendrolimus kikuchii</name>
    <dbReference type="NCBI Taxonomy" id="765133"/>
    <lineage>
        <taxon>Eukaryota</taxon>
        <taxon>Metazoa</taxon>
        <taxon>Ecdysozoa</taxon>
        <taxon>Arthropoda</taxon>
        <taxon>Hexapoda</taxon>
        <taxon>Insecta</taxon>
        <taxon>Pterygota</taxon>
        <taxon>Neoptera</taxon>
        <taxon>Endopterygota</taxon>
        <taxon>Lepidoptera</taxon>
        <taxon>Glossata</taxon>
        <taxon>Ditrysia</taxon>
        <taxon>Bombycoidea</taxon>
        <taxon>Lasiocampidae</taxon>
        <taxon>Dendrolimus</taxon>
    </lineage>
</organism>
<proteinExistence type="predicted"/>
<evidence type="ECO:0000313" key="2">
    <source>
        <dbReference type="Proteomes" id="UP000824533"/>
    </source>
</evidence>
<name>A0ACC1CL18_9NEOP</name>
<dbReference type="Proteomes" id="UP000824533">
    <property type="component" value="Linkage Group LG22"/>
</dbReference>